<name>A0A840L8C9_9BURK</name>
<proteinExistence type="predicted"/>
<organism evidence="1 2">
    <name type="scientific">Roseateles oligotrophus</name>
    <dbReference type="NCBI Taxonomy" id="1769250"/>
    <lineage>
        <taxon>Bacteria</taxon>
        <taxon>Pseudomonadati</taxon>
        <taxon>Pseudomonadota</taxon>
        <taxon>Betaproteobacteria</taxon>
        <taxon>Burkholderiales</taxon>
        <taxon>Sphaerotilaceae</taxon>
        <taxon>Roseateles</taxon>
    </lineage>
</organism>
<dbReference type="Proteomes" id="UP000562027">
    <property type="component" value="Unassembled WGS sequence"/>
</dbReference>
<gene>
    <name evidence="1" type="ORF">HNP55_002557</name>
</gene>
<keyword evidence="2" id="KW-1185">Reference proteome</keyword>
<accession>A0A840L8C9</accession>
<reference evidence="1 2" key="1">
    <citation type="submission" date="2020-08" db="EMBL/GenBank/DDBJ databases">
        <title>Functional genomics of gut bacteria from endangered species of beetles.</title>
        <authorList>
            <person name="Carlos-Shanley C."/>
        </authorList>
    </citation>
    <scope>NUCLEOTIDE SEQUENCE [LARGE SCALE GENOMIC DNA]</scope>
    <source>
        <strain evidence="1 2">S00239</strain>
    </source>
</reference>
<evidence type="ECO:0000313" key="1">
    <source>
        <dbReference type="EMBL" id="MBB4844021.1"/>
    </source>
</evidence>
<dbReference type="EMBL" id="JACHLP010000005">
    <property type="protein sequence ID" value="MBB4844021.1"/>
    <property type="molecule type" value="Genomic_DNA"/>
</dbReference>
<comment type="caution">
    <text evidence="1">The sequence shown here is derived from an EMBL/GenBank/DDBJ whole genome shotgun (WGS) entry which is preliminary data.</text>
</comment>
<evidence type="ECO:0000313" key="2">
    <source>
        <dbReference type="Proteomes" id="UP000562027"/>
    </source>
</evidence>
<protein>
    <submittedName>
        <fullName evidence="1">Uncharacterized protein</fullName>
    </submittedName>
</protein>
<dbReference type="AlphaFoldDB" id="A0A840L8C9"/>
<sequence length="454" mass="49593">MTRKLLSAAISLHILARPALGRGTDPGSVKGSLWTPGRDAQGAVNEVSWAAVPTGQWLNVADTRLDALDAVVKAAIPGWSDPGSQKWDGVTNAWNGVAMDTEGCRAWWVCAGGHADSANNGIYRFDALRMAYAVECLPSDTGPWKTPFAAYGKAQSLYQRIASGGSVGPCLESEARYQADLAADIKPPEGGWFGDELVWDRKPIARHVYSGTVYLPASNELVLARGRLWRYSLAAGRWTYRRHAKDSASRGFGEASIAYQDPANGQLIVGSCGSDGPFGATFDFKTESWTGYMPPWASWDWDGAADTCFNEELTLLRPPSNPDVGSGSRGFPGRYMRYKLRTRQASEGVLQFEAGLSQSDFANQSSFYDGAGLVYIPPLNRYWLSTQMKDGRLAWFELDPSTTPWTLRRMPQATGDWPAPSAGSIVKRRMMWLPSLSALVYLGSASKNISIYKV</sequence>
<dbReference type="RefSeq" id="WP_184299861.1">
    <property type="nucleotide sequence ID" value="NZ_JACHLP010000005.1"/>
</dbReference>